<proteinExistence type="predicted"/>
<evidence type="ECO:0008006" key="3">
    <source>
        <dbReference type="Google" id="ProtNLM"/>
    </source>
</evidence>
<dbReference type="OrthoDB" id="7828098at2"/>
<dbReference type="RefSeq" id="WP_136461945.1">
    <property type="nucleotide sequence ID" value="NZ_SRKY01000001.1"/>
</dbReference>
<evidence type="ECO:0000313" key="2">
    <source>
        <dbReference type="Proteomes" id="UP000306602"/>
    </source>
</evidence>
<name>A0A4S4NH76_9RHOB</name>
<protein>
    <recommendedName>
        <fullName evidence="3">IrrE N-terminal-like domain-containing protein</fullName>
    </recommendedName>
</protein>
<gene>
    <name evidence="1" type="ORF">E4Z66_05570</name>
</gene>
<evidence type="ECO:0000313" key="1">
    <source>
        <dbReference type="EMBL" id="THH39026.1"/>
    </source>
</evidence>
<accession>A0A4S4NH76</accession>
<keyword evidence="2" id="KW-1185">Reference proteome</keyword>
<dbReference type="EMBL" id="SRKY01000001">
    <property type="protein sequence ID" value="THH39026.1"/>
    <property type="molecule type" value="Genomic_DNA"/>
</dbReference>
<dbReference type="Proteomes" id="UP000306602">
    <property type="component" value="Unassembled WGS sequence"/>
</dbReference>
<organism evidence="1 2">
    <name type="scientific">Aliishimia ponticola</name>
    <dbReference type="NCBI Taxonomy" id="2499833"/>
    <lineage>
        <taxon>Bacteria</taxon>
        <taxon>Pseudomonadati</taxon>
        <taxon>Pseudomonadota</taxon>
        <taxon>Alphaproteobacteria</taxon>
        <taxon>Rhodobacterales</taxon>
        <taxon>Paracoccaceae</taxon>
        <taxon>Aliishimia</taxon>
    </lineage>
</organism>
<sequence>MLGWKTGALAAALAVAATAPWAEIHYSSQDLQRVRDRAVPNLQKVLSIDIIERLPEAEQARARAIALEFPDTGPSPLGYYAHPGNNAIYFPLTSIRFLDDIATLMAWINFHPSEGCRLEYLQSYLWALLRKGMDVPNPIPAFGLDREKLHAHADTYSLSGKIYSSGLQFILAHEVGHLMLGHGPVQTAADSRRQEREADSFALDHFARLGGSPMGVFFYFQAAWWGDPGSDEGRAIHSHPISKDRIEAMAQRMLAAPMDFAHGENNPEREAFLVRNLALQALSFAQMMDDDGLLNLAQDYLLTEFPLSELPGACPH</sequence>
<reference evidence="1 2" key="1">
    <citation type="submission" date="2019-04" db="EMBL/GenBank/DDBJ databases">
        <title>Shimia ponticola sp. nov., isolated from seawater.</title>
        <authorList>
            <person name="Kim Y.-O."/>
            <person name="Yoon J.-H."/>
        </authorList>
    </citation>
    <scope>NUCLEOTIDE SEQUENCE [LARGE SCALE GENOMIC DNA]</scope>
    <source>
        <strain evidence="1 2">MYP11</strain>
    </source>
</reference>
<comment type="caution">
    <text evidence="1">The sequence shown here is derived from an EMBL/GenBank/DDBJ whole genome shotgun (WGS) entry which is preliminary data.</text>
</comment>
<dbReference type="AlphaFoldDB" id="A0A4S4NH76"/>